<gene>
    <name evidence="3" type="ORF">HDA36_000659</name>
</gene>
<dbReference type="InterPro" id="IPR013538">
    <property type="entry name" value="ASHA1/2-like_C"/>
</dbReference>
<dbReference type="CDD" id="cd08899">
    <property type="entry name" value="SRPBCC_CalC_Aha1-like_6"/>
    <property type="match status" value="1"/>
</dbReference>
<comment type="caution">
    <text evidence="3">The sequence shown here is derived from an EMBL/GenBank/DDBJ whole genome shotgun (WGS) entry which is preliminary data.</text>
</comment>
<protein>
    <submittedName>
        <fullName evidence="3">Uncharacterized protein YndB with AHSA1/START domain</fullName>
    </submittedName>
</protein>
<name>A0A7W8QIX5_9ACTN</name>
<keyword evidence="4" id="KW-1185">Reference proteome</keyword>
<evidence type="ECO:0000256" key="1">
    <source>
        <dbReference type="ARBA" id="ARBA00006817"/>
    </source>
</evidence>
<dbReference type="InterPro" id="IPR023393">
    <property type="entry name" value="START-like_dom_sf"/>
</dbReference>
<organism evidence="3 4">
    <name type="scientific">Nocardiopsis composta</name>
    <dbReference type="NCBI Taxonomy" id="157465"/>
    <lineage>
        <taxon>Bacteria</taxon>
        <taxon>Bacillati</taxon>
        <taxon>Actinomycetota</taxon>
        <taxon>Actinomycetes</taxon>
        <taxon>Streptosporangiales</taxon>
        <taxon>Nocardiopsidaceae</taxon>
        <taxon>Nocardiopsis</taxon>
    </lineage>
</organism>
<dbReference type="Proteomes" id="UP000572635">
    <property type="component" value="Unassembled WGS sequence"/>
</dbReference>
<reference evidence="3 4" key="1">
    <citation type="submission" date="2020-08" db="EMBL/GenBank/DDBJ databases">
        <title>Sequencing the genomes of 1000 actinobacteria strains.</title>
        <authorList>
            <person name="Klenk H.-P."/>
        </authorList>
    </citation>
    <scope>NUCLEOTIDE SEQUENCE [LARGE SCALE GENOMIC DNA]</scope>
    <source>
        <strain evidence="3 4">DSM 44551</strain>
    </source>
</reference>
<accession>A0A7W8QIX5</accession>
<evidence type="ECO:0000313" key="4">
    <source>
        <dbReference type="Proteomes" id="UP000572635"/>
    </source>
</evidence>
<dbReference type="EMBL" id="JACHDB010000001">
    <property type="protein sequence ID" value="MBB5430575.1"/>
    <property type="molecule type" value="Genomic_DNA"/>
</dbReference>
<dbReference type="RefSeq" id="WP_184388550.1">
    <property type="nucleotide sequence ID" value="NZ_BAAAJD010000023.1"/>
</dbReference>
<dbReference type="Gene3D" id="3.30.530.20">
    <property type="match status" value="1"/>
</dbReference>
<dbReference type="AlphaFoldDB" id="A0A7W8QIX5"/>
<feature type="domain" description="Activator of Hsp90 ATPase homologue 1/2-like C-terminal" evidence="2">
    <location>
        <begin position="30"/>
        <end position="147"/>
    </location>
</feature>
<evidence type="ECO:0000313" key="3">
    <source>
        <dbReference type="EMBL" id="MBB5430575.1"/>
    </source>
</evidence>
<dbReference type="Pfam" id="PF08327">
    <property type="entry name" value="AHSA1"/>
    <property type="match status" value="1"/>
</dbReference>
<sequence>MTTTPPAGAGTLGIGDDGAFRIHFDRTLRHPVAAVWAALTDPDKLSVWMQGCRIEPRVGGAVHYDFGEEGAATGEVTVLRPPGESGGAELEHTWLWEGLPPSVVTWRLEPAEAGTRLLLTHRELPREPATDFAVGWHVILDVLDRHFAGRSWDDVWDGYGPLAEHYATA</sequence>
<dbReference type="SUPFAM" id="SSF55961">
    <property type="entry name" value="Bet v1-like"/>
    <property type="match status" value="1"/>
</dbReference>
<evidence type="ECO:0000259" key="2">
    <source>
        <dbReference type="Pfam" id="PF08327"/>
    </source>
</evidence>
<proteinExistence type="inferred from homology"/>
<comment type="similarity">
    <text evidence="1">Belongs to the AHA1 family.</text>
</comment>